<keyword evidence="2" id="KW-1185">Reference proteome</keyword>
<dbReference type="KEGG" id="rce:RC1_3928"/>
<organism evidence="1 2">
    <name type="scientific">Rhodospirillum centenum (strain ATCC 51521 / SW)</name>
    <dbReference type="NCBI Taxonomy" id="414684"/>
    <lineage>
        <taxon>Bacteria</taxon>
        <taxon>Pseudomonadati</taxon>
        <taxon>Pseudomonadota</taxon>
        <taxon>Alphaproteobacteria</taxon>
        <taxon>Rhodospirillales</taxon>
        <taxon>Rhodospirillaceae</taxon>
        <taxon>Rhodospirillum</taxon>
    </lineage>
</organism>
<protein>
    <submittedName>
        <fullName evidence="1">Uncharacterized protein</fullName>
    </submittedName>
</protein>
<dbReference type="Proteomes" id="UP000001591">
    <property type="component" value="Chromosome"/>
</dbReference>
<dbReference type="EMBL" id="CP000613">
    <property type="protein sequence ID" value="ACJ01270.1"/>
    <property type="molecule type" value="Genomic_DNA"/>
</dbReference>
<evidence type="ECO:0000313" key="2">
    <source>
        <dbReference type="Proteomes" id="UP000001591"/>
    </source>
</evidence>
<gene>
    <name evidence="1" type="ordered locus">RC1_3928</name>
</gene>
<dbReference type="AlphaFoldDB" id="B6IY96"/>
<name>B6IY96_RHOCS</name>
<sequence>MFDRARHVVLLFFPFLLLRPLSFRHGPVKRDVKTAGVAVAGRPGLWWRPCGRSGFSSSRFWPRC</sequence>
<proteinExistence type="predicted"/>
<evidence type="ECO:0000313" key="1">
    <source>
        <dbReference type="EMBL" id="ACJ01270.1"/>
    </source>
</evidence>
<reference evidence="1 2" key="1">
    <citation type="journal article" date="2010" name="BMC Genomics">
        <title>Metabolic flexibility revealed in the genome of the cyst-forming alpha-1 proteobacterium Rhodospirillum centenum.</title>
        <authorList>
            <person name="Lu Y.K."/>
            <person name="Marden J."/>
            <person name="Han M."/>
            <person name="Swingley W.D."/>
            <person name="Mastrian S.D."/>
            <person name="Chowdhury S.R."/>
            <person name="Hao J."/>
            <person name="Helmy T."/>
            <person name="Kim S."/>
            <person name="Kurdoglu A.A."/>
            <person name="Matthies H.J."/>
            <person name="Rollo D."/>
            <person name="Stothard P."/>
            <person name="Blankenship R.E."/>
            <person name="Bauer C.E."/>
            <person name="Touchman J.W."/>
        </authorList>
    </citation>
    <scope>NUCLEOTIDE SEQUENCE [LARGE SCALE GENOMIC DNA]</scope>
    <source>
        <strain evidence="2">ATCC 51521 / SW</strain>
    </source>
</reference>
<accession>B6IY96</accession>
<dbReference type="HOGENOM" id="CLU_2864865_0_0_5"/>